<dbReference type="PANTHER" id="PTHR10848">
    <property type="entry name" value="MEIOTIC RECOMBINATION PROTEIN SPO11"/>
    <property type="match status" value="1"/>
</dbReference>
<dbReference type="STRING" id="344612.A1C4T1"/>
<dbReference type="KEGG" id="act:ACLA_001100"/>
<keyword evidence="3" id="KW-1185">Reference proteome</keyword>
<dbReference type="OMA" id="HEWRREI"/>
<feature type="domain" description="Topoisomerase 6 subunit A/Spo11 TOPRIM" evidence="1">
    <location>
        <begin position="1"/>
        <end position="97"/>
    </location>
</feature>
<evidence type="ECO:0000313" key="2">
    <source>
        <dbReference type="EMBL" id="EAW14699.1"/>
    </source>
</evidence>
<dbReference type="eggNOG" id="KOG2795">
    <property type="taxonomic scope" value="Eukaryota"/>
</dbReference>
<dbReference type="PANTHER" id="PTHR10848:SF0">
    <property type="entry name" value="MEIOTIC RECOMBINATION PROTEIN SPO11"/>
    <property type="match status" value="1"/>
</dbReference>
<dbReference type="GO" id="GO:0003918">
    <property type="term" value="F:DNA topoisomerase type II (double strand cut, ATP-hydrolyzing) activity"/>
    <property type="evidence" value="ECO:0007669"/>
    <property type="project" value="InterPro"/>
</dbReference>
<name>A1C4T1_ASPCL</name>
<dbReference type="GO" id="GO:0000706">
    <property type="term" value="P:meiotic DNA double-strand break processing"/>
    <property type="evidence" value="ECO:0007669"/>
    <property type="project" value="TreeGrafter"/>
</dbReference>
<dbReference type="Pfam" id="PF21180">
    <property type="entry name" value="TOP6A-Spo11_Toprim"/>
    <property type="match status" value="1"/>
</dbReference>
<dbReference type="InterPro" id="IPR002815">
    <property type="entry name" value="Spo11/TopoVI_A"/>
</dbReference>
<dbReference type="GO" id="GO:0000228">
    <property type="term" value="C:nuclear chromosome"/>
    <property type="evidence" value="ECO:0007669"/>
    <property type="project" value="TreeGrafter"/>
</dbReference>
<sequence>MSTYKYGSMAHAHDNARLNVPGLRWMGLRTLDIIATADRAGDGTLTQLTARDRKKAIGMMSNSPVLAADGPEQEWRAELQQMLMVNLKAELEILYDQEEGLEGWIDRKMATSS</sequence>
<dbReference type="GO" id="GO:0042138">
    <property type="term" value="P:meiotic DNA double-strand break formation"/>
    <property type="evidence" value="ECO:0007669"/>
    <property type="project" value="TreeGrafter"/>
</dbReference>
<dbReference type="AlphaFoldDB" id="A1C4T1"/>
<dbReference type="GO" id="GO:0007131">
    <property type="term" value="P:reciprocal meiotic recombination"/>
    <property type="evidence" value="ECO:0007669"/>
    <property type="project" value="TreeGrafter"/>
</dbReference>
<dbReference type="GeneID" id="4708588"/>
<dbReference type="HOGENOM" id="CLU_2132969_0_0_1"/>
<dbReference type="EMBL" id="DS027004">
    <property type="protein sequence ID" value="EAW14699.1"/>
    <property type="molecule type" value="Genomic_DNA"/>
</dbReference>
<evidence type="ECO:0000313" key="3">
    <source>
        <dbReference type="Proteomes" id="UP000006701"/>
    </source>
</evidence>
<accession>A1C4T1</accession>
<proteinExistence type="predicted"/>
<dbReference type="SUPFAM" id="SSF56726">
    <property type="entry name" value="DNA topoisomerase IV, alpha subunit"/>
    <property type="match status" value="1"/>
</dbReference>
<gene>
    <name evidence="2" type="ORF">ACLA_001100</name>
</gene>
<dbReference type="VEuPathDB" id="FungiDB:ACLA_001100"/>
<dbReference type="Proteomes" id="UP000006701">
    <property type="component" value="Unassembled WGS sequence"/>
</dbReference>
<dbReference type="GO" id="GO:0003677">
    <property type="term" value="F:DNA binding"/>
    <property type="evidence" value="ECO:0007669"/>
    <property type="project" value="InterPro"/>
</dbReference>
<organism evidence="2 3">
    <name type="scientific">Aspergillus clavatus (strain ATCC 1007 / CBS 513.65 / DSM 816 / NCTC 3887 / NRRL 1 / QM 1276 / 107)</name>
    <dbReference type="NCBI Taxonomy" id="344612"/>
    <lineage>
        <taxon>Eukaryota</taxon>
        <taxon>Fungi</taxon>
        <taxon>Dikarya</taxon>
        <taxon>Ascomycota</taxon>
        <taxon>Pezizomycotina</taxon>
        <taxon>Eurotiomycetes</taxon>
        <taxon>Eurotiomycetidae</taxon>
        <taxon>Eurotiales</taxon>
        <taxon>Aspergillaceae</taxon>
        <taxon>Aspergillus</taxon>
        <taxon>Aspergillus subgen. Fumigati</taxon>
    </lineage>
</organism>
<dbReference type="RefSeq" id="XP_001276125.1">
    <property type="nucleotide sequence ID" value="XM_001276124.1"/>
</dbReference>
<dbReference type="InterPro" id="IPR034136">
    <property type="entry name" value="TOPRIM_Topo6A/Spo11"/>
</dbReference>
<dbReference type="Gene3D" id="3.40.1360.10">
    <property type="match status" value="1"/>
</dbReference>
<protein>
    <recommendedName>
        <fullName evidence="1">Topoisomerase 6 subunit A/Spo11 TOPRIM domain-containing protein</fullName>
    </recommendedName>
</protein>
<evidence type="ECO:0000259" key="1">
    <source>
        <dbReference type="Pfam" id="PF21180"/>
    </source>
</evidence>
<dbReference type="InterPro" id="IPR036078">
    <property type="entry name" value="Spo11/TopoVI_A_sf"/>
</dbReference>
<dbReference type="OrthoDB" id="5377392at2759"/>
<reference evidence="2 3" key="1">
    <citation type="journal article" date="2008" name="PLoS Genet.">
        <title>Genomic islands in the pathogenic filamentous fungus Aspergillus fumigatus.</title>
        <authorList>
            <person name="Fedorova N.D."/>
            <person name="Khaldi N."/>
            <person name="Joardar V.S."/>
            <person name="Maiti R."/>
            <person name="Amedeo P."/>
            <person name="Anderson M.J."/>
            <person name="Crabtree J."/>
            <person name="Silva J.C."/>
            <person name="Badger J.H."/>
            <person name="Albarraq A."/>
            <person name="Angiuoli S."/>
            <person name="Bussey H."/>
            <person name="Bowyer P."/>
            <person name="Cotty P.J."/>
            <person name="Dyer P.S."/>
            <person name="Egan A."/>
            <person name="Galens K."/>
            <person name="Fraser-Liggett C.M."/>
            <person name="Haas B.J."/>
            <person name="Inman J.M."/>
            <person name="Kent R."/>
            <person name="Lemieux S."/>
            <person name="Malavazi I."/>
            <person name="Orvis J."/>
            <person name="Roemer T."/>
            <person name="Ronning C.M."/>
            <person name="Sundaram J.P."/>
            <person name="Sutton G."/>
            <person name="Turner G."/>
            <person name="Venter J.C."/>
            <person name="White O.R."/>
            <person name="Whitty B.R."/>
            <person name="Youngman P."/>
            <person name="Wolfe K.H."/>
            <person name="Goldman G.H."/>
            <person name="Wortman J.R."/>
            <person name="Jiang B."/>
            <person name="Denning D.W."/>
            <person name="Nierman W.C."/>
        </authorList>
    </citation>
    <scope>NUCLEOTIDE SEQUENCE [LARGE SCALE GENOMIC DNA]</scope>
    <source>
        <strain evidence="3">ATCC 1007 / CBS 513.65 / DSM 816 / NCTC 3887 / NRRL 1</strain>
    </source>
</reference>